<keyword evidence="2" id="KW-1185">Reference proteome</keyword>
<dbReference type="AlphaFoldDB" id="I4EFU0"/>
<reference evidence="1 2" key="1">
    <citation type="journal article" date="2012" name="ISME J.">
        <title>Nitrification expanded: discovery, physiology and genomics of a nitrite-oxidizing bacterium from the phylum Chloroflexi.</title>
        <authorList>
            <person name="Sorokin D.Y."/>
            <person name="Lucker S."/>
            <person name="Vejmelkova D."/>
            <person name="Kostrikina N.A."/>
            <person name="Kleerebezem R."/>
            <person name="Rijpstra W.I."/>
            <person name="Damste J.S."/>
            <person name="Le Paslier D."/>
            <person name="Muyzer G."/>
            <person name="Wagner M."/>
            <person name="van Loosdrecht M.C."/>
            <person name="Daims H."/>
        </authorList>
    </citation>
    <scope>NUCLEOTIDE SEQUENCE [LARGE SCALE GENOMIC DNA]</scope>
    <source>
        <strain evidence="2">none</strain>
    </source>
</reference>
<evidence type="ECO:0000313" key="1">
    <source>
        <dbReference type="EMBL" id="CCF83552.1"/>
    </source>
</evidence>
<dbReference type="Proteomes" id="UP000004221">
    <property type="component" value="Unassembled WGS sequence"/>
</dbReference>
<comment type="caution">
    <text evidence="1">The sequence shown here is derived from an EMBL/GenBank/DDBJ whole genome shotgun (WGS) entry which is preliminary data.</text>
</comment>
<protein>
    <submittedName>
        <fullName evidence="1">Uncharacterized protein</fullName>
    </submittedName>
</protein>
<dbReference type="EMBL" id="CAGS01000158">
    <property type="protein sequence ID" value="CCF83552.1"/>
    <property type="molecule type" value="Genomic_DNA"/>
</dbReference>
<gene>
    <name evidence="1" type="ORF">NITHO_2400012</name>
</gene>
<evidence type="ECO:0000313" key="2">
    <source>
        <dbReference type="Proteomes" id="UP000004221"/>
    </source>
</evidence>
<name>I4EFU0_9BACT</name>
<organism evidence="1 2">
    <name type="scientific">Nitrolancea hollandica Lb</name>
    <dbReference type="NCBI Taxonomy" id="1129897"/>
    <lineage>
        <taxon>Bacteria</taxon>
        <taxon>Pseudomonadati</taxon>
        <taxon>Thermomicrobiota</taxon>
        <taxon>Thermomicrobia</taxon>
        <taxon>Sphaerobacterales</taxon>
        <taxon>Sphaerobacterineae</taxon>
        <taxon>Sphaerobacteraceae</taxon>
        <taxon>Nitrolancea</taxon>
    </lineage>
</organism>
<accession>I4EFU0</accession>
<proteinExistence type="predicted"/>
<sequence>MAMVTRSRGVLEHTHARHSLEGLHAAQFRGCFAGPLPPYGLMGQAVAISSTGHVKRR</sequence>